<dbReference type="SMART" id="SM00829">
    <property type="entry name" value="PKS_ER"/>
    <property type="match status" value="1"/>
</dbReference>
<dbReference type="SUPFAM" id="SSF51735">
    <property type="entry name" value="NAD(P)-binding Rossmann-fold domains"/>
    <property type="match status" value="1"/>
</dbReference>
<dbReference type="Pfam" id="PF00107">
    <property type="entry name" value="ADH_zinc_N"/>
    <property type="match status" value="1"/>
</dbReference>
<dbReference type="GeneID" id="26100220"/>
<sequence length="320" mass="35010">MVSYRAAVLREFGKPFSLEEFRYEPPSGWVGVRVRAVGVCGRDVVVWRGGFRNLRPPLVLGHEVFGEYEGKPVAVFPAIVGENCLERMEGRENLCRDYAILGETVPGGYAEYVYVPRWNLIELPDTRYTSYAAAACGVATFIHAAKVAGIGGGDRVLVTGAAGGVGIHGVQYLVSLGVEVYGTTRSREKARVLEELGVHPLTSREFSRELGAKVDAVFEVVGASTINESLRALKPQGTLVLIGNVEGKPLELARPAMIVMRELRIIGSAAYTRREYETAINLIARGLIKPFYKTYKLDEVNQAYKDMLSGNLVGRAVLTI</sequence>
<evidence type="ECO:0000313" key="10">
    <source>
        <dbReference type="Proteomes" id="UP000196694"/>
    </source>
</evidence>
<dbReference type="InterPro" id="IPR013154">
    <property type="entry name" value="ADH-like_N"/>
</dbReference>
<keyword evidence="10" id="KW-1185">Reference proteome</keyword>
<dbReference type="GO" id="GO:0004022">
    <property type="term" value="F:alcohol dehydrogenase (NAD+) activity"/>
    <property type="evidence" value="ECO:0007669"/>
    <property type="project" value="TreeGrafter"/>
</dbReference>
<gene>
    <name evidence="8" type="ORF">Pdsh_03995</name>
    <name evidence="7" type="ORF">Pyrde_1879</name>
</gene>
<evidence type="ECO:0000256" key="1">
    <source>
        <dbReference type="ARBA" id="ARBA00001947"/>
    </source>
</evidence>
<evidence type="ECO:0000256" key="2">
    <source>
        <dbReference type="ARBA" id="ARBA00008072"/>
    </source>
</evidence>
<keyword evidence="3" id="KW-0479">Metal-binding</keyword>
<dbReference type="OrthoDB" id="73567at2157"/>
<reference evidence="7 9" key="1">
    <citation type="submission" date="2015-10" db="EMBL/GenBank/DDBJ databases">
        <title>Complete genome sequence of hyperthermophilic archaeon Pyrodictium delaneyi Su06.</title>
        <authorList>
            <person name="Jung J.-H."/>
            <person name="Lin J."/>
            <person name="Holden J.F."/>
            <person name="Park C.-S."/>
        </authorList>
    </citation>
    <scope>NUCLEOTIDE SEQUENCE [LARGE SCALE GENOMIC DNA]</scope>
    <source>
        <strain evidence="7 9">Su06</strain>
    </source>
</reference>
<dbReference type="RefSeq" id="WP_055410239.1">
    <property type="nucleotide sequence ID" value="NZ_CP013011.1"/>
</dbReference>
<reference evidence="8 10" key="2">
    <citation type="submission" date="2017-05" db="EMBL/GenBank/DDBJ databases">
        <title>The draft genome of the hyperthermophilic archaeon 'Pyrodictium delaneyi strain Hulk', an iron and nitrate reducer, reveals the capacity for sulfate reduction.</title>
        <authorList>
            <person name="Demey L.M."/>
            <person name="Miller C."/>
            <person name="Manzella M."/>
            <person name="Reguera G."/>
            <person name="Kashefi K."/>
        </authorList>
    </citation>
    <scope>NUCLEOTIDE SEQUENCE [LARGE SCALE GENOMIC DNA]</scope>
    <source>
        <strain evidence="8 10">Hulk</strain>
    </source>
</reference>
<dbReference type="PANTHER" id="PTHR42940:SF8">
    <property type="entry name" value="VACUOLAR PROTEIN SORTING-ASSOCIATED PROTEIN 11"/>
    <property type="match status" value="1"/>
</dbReference>
<evidence type="ECO:0000313" key="7">
    <source>
        <dbReference type="EMBL" id="ALL01922.1"/>
    </source>
</evidence>
<dbReference type="PANTHER" id="PTHR42940">
    <property type="entry name" value="ALCOHOL DEHYDROGENASE 1-RELATED"/>
    <property type="match status" value="1"/>
</dbReference>
<dbReference type="Proteomes" id="UP000196694">
    <property type="component" value="Unassembled WGS sequence"/>
</dbReference>
<evidence type="ECO:0000256" key="4">
    <source>
        <dbReference type="ARBA" id="ARBA00022833"/>
    </source>
</evidence>
<dbReference type="GO" id="GO:0046872">
    <property type="term" value="F:metal ion binding"/>
    <property type="evidence" value="ECO:0007669"/>
    <property type="project" value="UniProtKB-KW"/>
</dbReference>
<evidence type="ECO:0000259" key="6">
    <source>
        <dbReference type="SMART" id="SM00829"/>
    </source>
</evidence>
<dbReference type="SUPFAM" id="SSF50129">
    <property type="entry name" value="GroES-like"/>
    <property type="match status" value="1"/>
</dbReference>
<dbReference type="Gene3D" id="3.90.180.10">
    <property type="entry name" value="Medium-chain alcohol dehydrogenases, catalytic domain"/>
    <property type="match status" value="1"/>
</dbReference>
<dbReference type="Proteomes" id="UP000058613">
    <property type="component" value="Chromosome"/>
</dbReference>
<evidence type="ECO:0000313" key="8">
    <source>
        <dbReference type="EMBL" id="OWJ54881.1"/>
    </source>
</evidence>
<dbReference type="Pfam" id="PF08240">
    <property type="entry name" value="ADH_N"/>
    <property type="match status" value="1"/>
</dbReference>
<dbReference type="AlphaFoldDB" id="A0A0P0N5Y1"/>
<organism evidence="7 9">
    <name type="scientific">Pyrodictium delaneyi</name>
    <dbReference type="NCBI Taxonomy" id="1273541"/>
    <lineage>
        <taxon>Archaea</taxon>
        <taxon>Thermoproteota</taxon>
        <taxon>Thermoprotei</taxon>
        <taxon>Desulfurococcales</taxon>
        <taxon>Pyrodictiaceae</taxon>
        <taxon>Pyrodictium</taxon>
    </lineage>
</organism>
<dbReference type="InterPro" id="IPR020843">
    <property type="entry name" value="ER"/>
</dbReference>
<dbReference type="InterPro" id="IPR036291">
    <property type="entry name" value="NAD(P)-bd_dom_sf"/>
</dbReference>
<protein>
    <submittedName>
        <fullName evidence="7 8">Alcohol dehydrogenase</fullName>
    </submittedName>
</protein>
<dbReference type="EMBL" id="NCQP01000002">
    <property type="protein sequence ID" value="OWJ54881.1"/>
    <property type="molecule type" value="Genomic_DNA"/>
</dbReference>
<dbReference type="STRING" id="1273541.Pyrde_1879"/>
<proteinExistence type="inferred from homology"/>
<accession>A0A0P0N5Y1</accession>
<dbReference type="InterPro" id="IPR013149">
    <property type="entry name" value="ADH-like_C"/>
</dbReference>
<keyword evidence="5" id="KW-0560">Oxidoreductase</keyword>
<evidence type="ECO:0000313" key="9">
    <source>
        <dbReference type="Proteomes" id="UP000058613"/>
    </source>
</evidence>
<keyword evidence="4" id="KW-0862">Zinc</keyword>
<name>A0A0P0N5Y1_9CREN</name>
<dbReference type="PATRIC" id="fig|1273541.4.peg.1997"/>
<feature type="domain" description="Enoyl reductase (ER)" evidence="6">
    <location>
        <begin position="16"/>
        <end position="318"/>
    </location>
</feature>
<dbReference type="EMBL" id="CP013011">
    <property type="protein sequence ID" value="ALL01922.1"/>
    <property type="molecule type" value="Genomic_DNA"/>
</dbReference>
<dbReference type="InterPro" id="IPR011032">
    <property type="entry name" value="GroES-like_sf"/>
</dbReference>
<dbReference type="KEGG" id="pdl:Pyrde_1879"/>
<evidence type="ECO:0000256" key="5">
    <source>
        <dbReference type="ARBA" id="ARBA00023002"/>
    </source>
</evidence>
<dbReference type="GO" id="GO:0005737">
    <property type="term" value="C:cytoplasm"/>
    <property type="evidence" value="ECO:0007669"/>
    <property type="project" value="TreeGrafter"/>
</dbReference>
<comment type="cofactor">
    <cofactor evidence="1">
        <name>Zn(2+)</name>
        <dbReference type="ChEBI" id="CHEBI:29105"/>
    </cofactor>
</comment>
<comment type="similarity">
    <text evidence="2">Belongs to the zinc-containing alcohol dehydrogenase family.</text>
</comment>
<evidence type="ECO:0000256" key="3">
    <source>
        <dbReference type="ARBA" id="ARBA00022723"/>
    </source>
</evidence>